<reference evidence="2" key="1">
    <citation type="journal article" date="2023" name="IScience">
        <title>Live-bearing cockroach genome reveals convergent evolutionary mechanisms linked to viviparity in insects and beyond.</title>
        <authorList>
            <person name="Fouks B."/>
            <person name="Harrison M.C."/>
            <person name="Mikhailova A.A."/>
            <person name="Marchal E."/>
            <person name="English S."/>
            <person name="Carruthers M."/>
            <person name="Jennings E.C."/>
            <person name="Chiamaka E.L."/>
            <person name="Frigard R.A."/>
            <person name="Pippel M."/>
            <person name="Attardo G.M."/>
            <person name="Benoit J.B."/>
            <person name="Bornberg-Bauer E."/>
            <person name="Tobe S.S."/>
        </authorList>
    </citation>
    <scope>NUCLEOTIDE SEQUENCE</scope>
    <source>
        <strain evidence="2">Stay&amp;Tobe</strain>
    </source>
</reference>
<name>A0AAD8A9P2_DIPPU</name>
<feature type="coiled-coil region" evidence="1">
    <location>
        <begin position="55"/>
        <end position="124"/>
    </location>
</feature>
<dbReference type="PANTHER" id="PTHR31915">
    <property type="entry name" value="SKICH DOMAIN-CONTAINING PROTEIN"/>
    <property type="match status" value="1"/>
</dbReference>
<keyword evidence="1" id="KW-0175">Coiled coil</keyword>
<feature type="coiled-coil region" evidence="1">
    <location>
        <begin position="670"/>
        <end position="704"/>
    </location>
</feature>
<reference evidence="2" key="2">
    <citation type="submission" date="2023-05" db="EMBL/GenBank/DDBJ databases">
        <authorList>
            <person name="Fouks B."/>
        </authorList>
    </citation>
    <scope>NUCLEOTIDE SEQUENCE</scope>
    <source>
        <strain evidence="2">Stay&amp;Tobe</strain>
        <tissue evidence="2">Testes</tissue>
    </source>
</reference>
<proteinExistence type="predicted"/>
<dbReference type="EMBL" id="JASPKZ010002694">
    <property type="protein sequence ID" value="KAJ9595100.1"/>
    <property type="molecule type" value="Genomic_DNA"/>
</dbReference>
<organism evidence="2 3">
    <name type="scientific">Diploptera punctata</name>
    <name type="common">Pacific beetle cockroach</name>
    <dbReference type="NCBI Taxonomy" id="6984"/>
    <lineage>
        <taxon>Eukaryota</taxon>
        <taxon>Metazoa</taxon>
        <taxon>Ecdysozoa</taxon>
        <taxon>Arthropoda</taxon>
        <taxon>Hexapoda</taxon>
        <taxon>Insecta</taxon>
        <taxon>Pterygota</taxon>
        <taxon>Neoptera</taxon>
        <taxon>Polyneoptera</taxon>
        <taxon>Dictyoptera</taxon>
        <taxon>Blattodea</taxon>
        <taxon>Blaberoidea</taxon>
        <taxon>Blaberidae</taxon>
        <taxon>Diplopterinae</taxon>
        <taxon>Diploptera</taxon>
    </lineage>
</organism>
<feature type="coiled-coil region" evidence="1">
    <location>
        <begin position="528"/>
        <end position="583"/>
    </location>
</feature>
<comment type="caution">
    <text evidence="2">The sequence shown here is derived from an EMBL/GenBank/DDBJ whole genome shotgun (WGS) entry which is preliminary data.</text>
</comment>
<dbReference type="Proteomes" id="UP001233999">
    <property type="component" value="Unassembled WGS sequence"/>
</dbReference>
<evidence type="ECO:0000313" key="3">
    <source>
        <dbReference type="Proteomes" id="UP001233999"/>
    </source>
</evidence>
<gene>
    <name evidence="2" type="ORF">L9F63_013626</name>
</gene>
<evidence type="ECO:0000313" key="2">
    <source>
        <dbReference type="EMBL" id="KAJ9595100.1"/>
    </source>
</evidence>
<feature type="coiled-coil region" evidence="1">
    <location>
        <begin position="462"/>
        <end position="496"/>
    </location>
</feature>
<dbReference type="Gene3D" id="2.60.40.2840">
    <property type="match status" value="1"/>
</dbReference>
<feature type="non-terminal residue" evidence="2">
    <location>
        <position position="1"/>
    </location>
</feature>
<sequence>SSLPKNVDEFYQLCYVKADNTVCGASVPFQFRHPYENELCAVEEAGGLLVVRSRSAVTEEKLREAIAMKEQLQKEKAALEKNLSEQKEELNKVSDQLNEVVLMLKTTEIEKQELEERLDKTLHVERHVQRLNEDLVALDAEKNQSLVKLNKAEQHITVLTATVDTLSADKEYMAQLLRSETQNKCGVVAEVGEYKSQVDGLNHMLEALTQSKELVAQELRIQQATNSQLMEDIRRLEIETREQAARIAELKKEKKSLEDLLEQALNSDKSGKDEQIKALEKEREQLLSQLVHSASKKQEELREKTRMYEEEVRGARSQIVELEKQLGESKVKLEDKMKDLMEADQKNVCLMKKLSDCQQLIKDNKQLLDDLKKERAESEINLNRLAEAYLVTQEHNERSAQKIEALEEEIAPLRKQFQQSNISAQRHQYFRKVFADLEDKIANLEIDHEDAVSYQKLQQDRVNAINERIAELGAEVEKLNVERMDVAANMEDQEAQLSLKSMEHQPNSYWKSDSLAFNEEVNELKLYVESSKMRISDIDQQLKEIDEERTVLTQQHIQALDRKNSWERRETDIRRELEELHEREREIVKEQGGQLAVMEEQLQQALTHNTEMLASGLCREEELALAKQEKERLEKKLQETSSTSEQECSSLNSSDVNTCLKLEEKLQMRLQMAADEYKKLYIEKEKVERRLAKLYSKIQEKNKSSAAQPVTAELISISQSSEADARANVVAPSQLSEYGSMACPICFANFPPGAADLFRQHFDGHLS</sequence>
<dbReference type="InterPro" id="IPR051002">
    <property type="entry name" value="UBA_autophagy_assoc_protein"/>
</dbReference>
<accession>A0AAD8A9P2</accession>
<keyword evidence="3" id="KW-1185">Reference proteome</keyword>
<dbReference type="PANTHER" id="PTHR31915:SF6">
    <property type="entry name" value="SKICH DOMAIN-CONTAINING PROTEIN"/>
    <property type="match status" value="1"/>
</dbReference>
<evidence type="ECO:0000256" key="1">
    <source>
        <dbReference type="SAM" id="Coils"/>
    </source>
</evidence>
<protein>
    <submittedName>
        <fullName evidence="2">Uncharacterized protein</fullName>
    </submittedName>
</protein>
<dbReference type="AlphaFoldDB" id="A0AAD8A9P2"/>
<feature type="coiled-coil region" evidence="1">
    <location>
        <begin position="219"/>
        <end position="416"/>
    </location>
</feature>